<feature type="compositionally biased region" description="Polar residues" evidence="5">
    <location>
        <begin position="361"/>
        <end position="371"/>
    </location>
</feature>
<feature type="region of interest" description="Disordered" evidence="5">
    <location>
        <begin position="339"/>
        <end position="371"/>
    </location>
</feature>
<name>A0A2N3KYR9_9PROT</name>
<dbReference type="Pfam" id="PF00356">
    <property type="entry name" value="LacI"/>
    <property type="match status" value="1"/>
</dbReference>
<dbReference type="Proteomes" id="UP000233597">
    <property type="component" value="Unassembled WGS sequence"/>
</dbReference>
<evidence type="ECO:0000256" key="3">
    <source>
        <dbReference type="ARBA" id="ARBA00023125"/>
    </source>
</evidence>
<evidence type="ECO:0000313" key="7">
    <source>
        <dbReference type="EMBL" id="PKR55705.1"/>
    </source>
</evidence>
<keyword evidence="4" id="KW-0804">Transcription</keyword>
<feature type="domain" description="HTH lacI-type" evidence="6">
    <location>
        <begin position="6"/>
        <end position="60"/>
    </location>
</feature>
<sequence length="371" mass="40045">MPRKKPSIKEVAALAGVSTATVSNVFSGRKAVNDELKDRVHKAAEKLGYQLDRAASQLRSGRTRIVAVLIPDLTDTFFATIVSRLETLASADGYDVIIASPHNDQSAESSRLDALLSWRPEGLIAVPCSSRIPQELIEAQKSLPMVLVDRVATDNAIADTVTIDNREAGEIAALHLLERGHTSIGIAVSEIDHPPIAERTEGAVAAIRARTGKNPTILHLGADIARGTRTLVEWMERNPLPEALIALTNVTTLSVLSALAEHRIDIPRRASIVAFDDYAWMSARNTGLTAIRQPADKIAETAWRRLRKRMEGGNSEPVTPTVLNASLIVRASVRDVTGAAQAERDDARDPDGASRLAQPAMANNGTTKKIH</sequence>
<dbReference type="AlphaFoldDB" id="A0A2N3KYR9"/>
<evidence type="ECO:0000256" key="4">
    <source>
        <dbReference type="ARBA" id="ARBA00023163"/>
    </source>
</evidence>
<dbReference type="SUPFAM" id="SSF47413">
    <property type="entry name" value="lambda repressor-like DNA-binding domains"/>
    <property type="match status" value="1"/>
</dbReference>
<keyword evidence="3" id="KW-0238">DNA-binding</keyword>
<dbReference type="PROSITE" id="PS50932">
    <property type="entry name" value="HTH_LACI_2"/>
    <property type="match status" value="1"/>
</dbReference>
<protein>
    <recommendedName>
        <fullName evidence="6">HTH lacI-type domain-containing protein</fullName>
    </recommendedName>
</protein>
<feature type="compositionally biased region" description="Basic and acidic residues" evidence="5">
    <location>
        <begin position="342"/>
        <end position="352"/>
    </location>
</feature>
<reference evidence="7 8" key="1">
    <citation type="submission" date="2017-09" db="EMBL/GenBank/DDBJ databases">
        <title>Biodiversity and function of Thalassospira species in the particle-attached aromatic-hydrocarbon-degrading consortia from the surface seawater of the South China Sea.</title>
        <authorList>
            <person name="Dong C."/>
            <person name="Liu R."/>
            <person name="Shao Z."/>
        </authorList>
    </citation>
    <scope>NUCLEOTIDE SEQUENCE [LARGE SCALE GENOMIC DNA]</scope>
    <source>
        <strain evidence="7 8">CSC1P2</strain>
    </source>
</reference>
<organism evidence="7 8">
    <name type="scientific">Thalassospira marina</name>
    <dbReference type="NCBI Taxonomy" id="2048283"/>
    <lineage>
        <taxon>Bacteria</taxon>
        <taxon>Pseudomonadati</taxon>
        <taxon>Pseudomonadota</taxon>
        <taxon>Alphaproteobacteria</taxon>
        <taxon>Rhodospirillales</taxon>
        <taxon>Thalassospiraceae</taxon>
        <taxon>Thalassospira</taxon>
    </lineage>
</organism>
<dbReference type="OrthoDB" id="128688at2"/>
<evidence type="ECO:0000256" key="2">
    <source>
        <dbReference type="ARBA" id="ARBA00023015"/>
    </source>
</evidence>
<proteinExistence type="predicted"/>
<gene>
    <name evidence="7" type="ORF">COO20_00310</name>
</gene>
<dbReference type="CDD" id="cd01392">
    <property type="entry name" value="HTH_LacI"/>
    <property type="match status" value="1"/>
</dbReference>
<dbReference type="Pfam" id="PF13377">
    <property type="entry name" value="Peripla_BP_3"/>
    <property type="match status" value="1"/>
</dbReference>
<dbReference type="SMART" id="SM00354">
    <property type="entry name" value="HTH_LACI"/>
    <property type="match status" value="1"/>
</dbReference>
<dbReference type="Gene3D" id="1.10.260.40">
    <property type="entry name" value="lambda repressor-like DNA-binding domains"/>
    <property type="match status" value="1"/>
</dbReference>
<dbReference type="InterPro" id="IPR010982">
    <property type="entry name" value="Lambda_DNA-bd_dom_sf"/>
</dbReference>
<dbReference type="PANTHER" id="PTHR30146:SF148">
    <property type="entry name" value="HTH-TYPE TRANSCRIPTIONAL REPRESSOR PURR-RELATED"/>
    <property type="match status" value="1"/>
</dbReference>
<evidence type="ECO:0000313" key="8">
    <source>
        <dbReference type="Proteomes" id="UP000233597"/>
    </source>
</evidence>
<evidence type="ECO:0000259" key="6">
    <source>
        <dbReference type="PROSITE" id="PS50932"/>
    </source>
</evidence>
<keyword evidence="2" id="KW-0805">Transcription regulation</keyword>
<dbReference type="GO" id="GO:0000976">
    <property type="term" value="F:transcription cis-regulatory region binding"/>
    <property type="evidence" value="ECO:0007669"/>
    <property type="project" value="TreeGrafter"/>
</dbReference>
<dbReference type="CDD" id="cd06267">
    <property type="entry name" value="PBP1_LacI_sugar_binding-like"/>
    <property type="match status" value="1"/>
</dbReference>
<evidence type="ECO:0000256" key="1">
    <source>
        <dbReference type="ARBA" id="ARBA00022491"/>
    </source>
</evidence>
<comment type="caution">
    <text evidence="7">The sequence shown here is derived from an EMBL/GenBank/DDBJ whole genome shotgun (WGS) entry which is preliminary data.</text>
</comment>
<dbReference type="PANTHER" id="PTHR30146">
    <property type="entry name" value="LACI-RELATED TRANSCRIPTIONAL REPRESSOR"/>
    <property type="match status" value="1"/>
</dbReference>
<dbReference type="InterPro" id="IPR046335">
    <property type="entry name" value="LacI/GalR-like_sensor"/>
</dbReference>
<accession>A0A2N3KYR9</accession>
<dbReference type="GO" id="GO:0003700">
    <property type="term" value="F:DNA-binding transcription factor activity"/>
    <property type="evidence" value="ECO:0007669"/>
    <property type="project" value="TreeGrafter"/>
</dbReference>
<dbReference type="RefSeq" id="WP_101263699.1">
    <property type="nucleotide sequence ID" value="NZ_NWTK01000001.1"/>
</dbReference>
<dbReference type="InterPro" id="IPR000843">
    <property type="entry name" value="HTH_LacI"/>
</dbReference>
<dbReference type="EMBL" id="NWTK01000001">
    <property type="protein sequence ID" value="PKR55705.1"/>
    <property type="molecule type" value="Genomic_DNA"/>
</dbReference>
<dbReference type="InterPro" id="IPR028082">
    <property type="entry name" value="Peripla_BP_I"/>
</dbReference>
<dbReference type="Gene3D" id="3.40.50.2300">
    <property type="match status" value="2"/>
</dbReference>
<evidence type="ECO:0000256" key="5">
    <source>
        <dbReference type="SAM" id="MobiDB-lite"/>
    </source>
</evidence>
<keyword evidence="1" id="KW-0678">Repressor</keyword>
<dbReference type="SUPFAM" id="SSF53822">
    <property type="entry name" value="Periplasmic binding protein-like I"/>
    <property type="match status" value="1"/>
</dbReference>